<evidence type="ECO:0000313" key="1">
    <source>
        <dbReference type="EMBL" id="KAJ2933060.1"/>
    </source>
</evidence>
<evidence type="ECO:0000313" key="2">
    <source>
        <dbReference type="Proteomes" id="UP001140091"/>
    </source>
</evidence>
<comment type="caution">
    <text evidence="1">The sequence shown here is derived from an EMBL/GenBank/DDBJ whole genome shotgun (WGS) entry which is preliminary data.</text>
</comment>
<reference evidence="1" key="1">
    <citation type="submission" date="2022-06" db="EMBL/GenBank/DDBJ databases">
        <title>Genome Sequence of Candolleomyces eurysporus.</title>
        <authorList>
            <person name="Buettner E."/>
        </authorList>
    </citation>
    <scope>NUCLEOTIDE SEQUENCE</scope>
    <source>
        <strain evidence="1">VTCC 930004</strain>
    </source>
</reference>
<protein>
    <submittedName>
        <fullName evidence="1">Uncharacterized protein</fullName>
    </submittedName>
</protein>
<accession>A0A9W8JE81</accession>
<organism evidence="1 2">
    <name type="scientific">Candolleomyces eurysporus</name>
    <dbReference type="NCBI Taxonomy" id="2828524"/>
    <lineage>
        <taxon>Eukaryota</taxon>
        <taxon>Fungi</taxon>
        <taxon>Dikarya</taxon>
        <taxon>Basidiomycota</taxon>
        <taxon>Agaricomycotina</taxon>
        <taxon>Agaricomycetes</taxon>
        <taxon>Agaricomycetidae</taxon>
        <taxon>Agaricales</taxon>
        <taxon>Agaricineae</taxon>
        <taxon>Psathyrellaceae</taxon>
        <taxon>Candolleomyces</taxon>
    </lineage>
</organism>
<sequence>MLDLRSVNSVILGFNDAAVPDATASPEARAAAIEELKYFVDEKPFQSPRTMVEAFTSLSRDLEEFIARTASGDLKEQLRVLAQKAYELANIWSATVMETIVFRETIATAVETLTIFGLKKRLQVARGMTDRIGVSLERYIAGI</sequence>
<keyword evidence="2" id="KW-1185">Reference proteome</keyword>
<dbReference type="AlphaFoldDB" id="A0A9W8JE81"/>
<name>A0A9W8JE81_9AGAR</name>
<dbReference type="Proteomes" id="UP001140091">
    <property type="component" value="Unassembled WGS sequence"/>
</dbReference>
<proteinExistence type="predicted"/>
<gene>
    <name evidence="1" type="ORF">H1R20_g4051</name>
</gene>
<dbReference type="EMBL" id="JANBPK010000752">
    <property type="protein sequence ID" value="KAJ2933060.1"/>
    <property type="molecule type" value="Genomic_DNA"/>
</dbReference>
<feature type="non-terminal residue" evidence="1">
    <location>
        <position position="1"/>
    </location>
</feature>